<name>A0A0C4ECK3_MAGP6</name>
<feature type="compositionally biased region" description="Acidic residues" evidence="1">
    <location>
        <begin position="54"/>
        <end position="83"/>
    </location>
</feature>
<proteinExistence type="predicted"/>
<accession>A0A0C4ECK3</accession>
<gene>
    <name evidence="2" type="ORF">MAPG_10432</name>
</gene>
<reference evidence="2" key="2">
    <citation type="submission" date="2010-05" db="EMBL/GenBank/DDBJ databases">
        <title>The Genome Sequence of Magnaporthe poae strain ATCC 64411.</title>
        <authorList>
            <consortium name="The Broad Institute Genome Sequencing Platform"/>
            <consortium name="Broad Institute Genome Sequencing Center for Infectious Disease"/>
            <person name="Ma L.-J."/>
            <person name="Dead R."/>
            <person name="Young S."/>
            <person name="Zeng Q."/>
            <person name="Koehrsen M."/>
            <person name="Alvarado L."/>
            <person name="Berlin A."/>
            <person name="Chapman S.B."/>
            <person name="Chen Z."/>
            <person name="Freedman E."/>
            <person name="Gellesch M."/>
            <person name="Goldberg J."/>
            <person name="Griggs A."/>
            <person name="Gujja S."/>
            <person name="Heilman E.R."/>
            <person name="Heiman D."/>
            <person name="Hepburn T."/>
            <person name="Howarth C."/>
            <person name="Jen D."/>
            <person name="Larson L."/>
            <person name="Mehta T."/>
            <person name="Neiman D."/>
            <person name="Pearson M."/>
            <person name="Roberts A."/>
            <person name="Saif S."/>
            <person name="Shea T."/>
            <person name="Shenoy N."/>
            <person name="Sisk P."/>
            <person name="Stolte C."/>
            <person name="Sykes S."/>
            <person name="Walk T."/>
            <person name="White J."/>
            <person name="Yandava C."/>
            <person name="Haas B."/>
            <person name="Nusbaum C."/>
            <person name="Birren B."/>
        </authorList>
    </citation>
    <scope>NUCLEOTIDE SEQUENCE</scope>
    <source>
        <strain evidence="2">ATCC 64411</strain>
    </source>
</reference>
<dbReference type="OrthoDB" id="5200933at2759"/>
<organism evidence="3 4">
    <name type="scientific">Magnaporthiopsis poae (strain ATCC 64411 / 73-15)</name>
    <name type="common">Kentucky bluegrass fungus</name>
    <name type="synonym">Magnaporthe poae</name>
    <dbReference type="NCBI Taxonomy" id="644358"/>
    <lineage>
        <taxon>Eukaryota</taxon>
        <taxon>Fungi</taxon>
        <taxon>Dikarya</taxon>
        <taxon>Ascomycota</taxon>
        <taxon>Pezizomycotina</taxon>
        <taxon>Sordariomycetes</taxon>
        <taxon>Sordariomycetidae</taxon>
        <taxon>Magnaporthales</taxon>
        <taxon>Magnaporthaceae</taxon>
        <taxon>Magnaporthiopsis</taxon>
    </lineage>
</organism>
<dbReference type="EMBL" id="ADBL01002333">
    <property type="status" value="NOT_ANNOTATED_CDS"/>
    <property type="molecule type" value="Genomic_DNA"/>
</dbReference>
<protein>
    <submittedName>
        <fullName evidence="2 3">Uncharacterized protein</fullName>
    </submittedName>
</protein>
<dbReference type="Proteomes" id="UP000011715">
    <property type="component" value="Unassembled WGS sequence"/>
</dbReference>
<reference evidence="3" key="4">
    <citation type="journal article" date="2015" name="G3 (Bethesda)">
        <title>Genome sequences of three phytopathogenic species of the Magnaporthaceae family of fungi.</title>
        <authorList>
            <person name="Okagaki L.H."/>
            <person name="Nunes C.C."/>
            <person name="Sailsbery J."/>
            <person name="Clay B."/>
            <person name="Brown D."/>
            <person name="John T."/>
            <person name="Oh Y."/>
            <person name="Young N."/>
            <person name="Fitzgerald M."/>
            <person name="Haas B.J."/>
            <person name="Zeng Q."/>
            <person name="Young S."/>
            <person name="Adiconis X."/>
            <person name="Fan L."/>
            <person name="Levin J.Z."/>
            <person name="Mitchell T.K."/>
            <person name="Okubara P.A."/>
            <person name="Farman M.L."/>
            <person name="Kohn L.M."/>
            <person name="Birren B."/>
            <person name="Ma L.-J."/>
            <person name="Dean R.A."/>
        </authorList>
    </citation>
    <scope>NUCLEOTIDE SEQUENCE</scope>
    <source>
        <strain evidence="3">ATCC 64411 / 73-15</strain>
    </source>
</reference>
<evidence type="ECO:0000313" key="4">
    <source>
        <dbReference type="Proteomes" id="UP000011715"/>
    </source>
</evidence>
<reference evidence="3" key="5">
    <citation type="submission" date="2015-06" db="UniProtKB">
        <authorList>
            <consortium name="EnsemblFungi"/>
        </authorList>
    </citation>
    <scope>IDENTIFICATION</scope>
    <source>
        <strain evidence="3">ATCC 64411</strain>
    </source>
</reference>
<evidence type="ECO:0000313" key="2">
    <source>
        <dbReference type="EMBL" id="KLU90580.1"/>
    </source>
</evidence>
<sequence>MEHSSGMWYDGRELDSGTLENVDYQHVDSPCGRSGALFMCYYDGRLYADSEACYSDEDEDDEDLDEDVLLYGEDEADYDDDNGTDGAATNEYDDEQEEEDADSESPDDEELLYMRYCSDDAAKRPAVVEHELEFDMSKLSLDQFKFEHNMMSSPLDPNDLHGRLMLVQGREG</sequence>
<evidence type="ECO:0000256" key="1">
    <source>
        <dbReference type="SAM" id="MobiDB-lite"/>
    </source>
</evidence>
<evidence type="ECO:0000313" key="3">
    <source>
        <dbReference type="EnsemblFungi" id="MAPG_10432T0"/>
    </source>
</evidence>
<dbReference type="eggNOG" id="ENOG502RMRR">
    <property type="taxonomic scope" value="Eukaryota"/>
</dbReference>
<dbReference type="VEuPathDB" id="FungiDB:MAPG_10432"/>
<dbReference type="EMBL" id="GL876975">
    <property type="protein sequence ID" value="KLU90580.1"/>
    <property type="molecule type" value="Genomic_DNA"/>
</dbReference>
<reference evidence="2" key="3">
    <citation type="submission" date="2011-03" db="EMBL/GenBank/DDBJ databases">
        <title>Annotation of Magnaporthe poae ATCC 64411.</title>
        <authorList>
            <person name="Ma L.-J."/>
            <person name="Dead R."/>
            <person name="Young S.K."/>
            <person name="Zeng Q."/>
            <person name="Gargeya S."/>
            <person name="Fitzgerald M."/>
            <person name="Haas B."/>
            <person name="Abouelleil A."/>
            <person name="Alvarado L."/>
            <person name="Arachchi H.M."/>
            <person name="Berlin A."/>
            <person name="Brown A."/>
            <person name="Chapman S.B."/>
            <person name="Chen Z."/>
            <person name="Dunbar C."/>
            <person name="Freedman E."/>
            <person name="Gearin G."/>
            <person name="Gellesch M."/>
            <person name="Goldberg J."/>
            <person name="Griggs A."/>
            <person name="Gujja S."/>
            <person name="Heiman D."/>
            <person name="Howarth C."/>
            <person name="Larson L."/>
            <person name="Lui A."/>
            <person name="MacDonald P.J.P."/>
            <person name="Mehta T."/>
            <person name="Montmayeur A."/>
            <person name="Murphy C."/>
            <person name="Neiman D."/>
            <person name="Pearson M."/>
            <person name="Priest M."/>
            <person name="Roberts A."/>
            <person name="Saif S."/>
            <person name="Shea T."/>
            <person name="Shenoy N."/>
            <person name="Sisk P."/>
            <person name="Stolte C."/>
            <person name="Sykes S."/>
            <person name="Yandava C."/>
            <person name="Wortman J."/>
            <person name="Nusbaum C."/>
            <person name="Birren B."/>
        </authorList>
    </citation>
    <scope>NUCLEOTIDE SEQUENCE</scope>
    <source>
        <strain evidence="2">ATCC 64411</strain>
    </source>
</reference>
<dbReference type="AlphaFoldDB" id="A0A0C4ECK3"/>
<feature type="region of interest" description="Disordered" evidence="1">
    <location>
        <begin position="54"/>
        <end position="109"/>
    </location>
</feature>
<keyword evidence="4" id="KW-1185">Reference proteome</keyword>
<reference evidence="4" key="1">
    <citation type="submission" date="2010-05" db="EMBL/GenBank/DDBJ databases">
        <title>The genome sequence of Magnaporthe poae strain ATCC 64411.</title>
        <authorList>
            <person name="Ma L.-J."/>
            <person name="Dead R."/>
            <person name="Young S."/>
            <person name="Zeng Q."/>
            <person name="Koehrsen M."/>
            <person name="Alvarado L."/>
            <person name="Berlin A."/>
            <person name="Chapman S.B."/>
            <person name="Chen Z."/>
            <person name="Freedman E."/>
            <person name="Gellesch M."/>
            <person name="Goldberg J."/>
            <person name="Griggs A."/>
            <person name="Gujja S."/>
            <person name="Heilman E.R."/>
            <person name="Heiman D."/>
            <person name="Hepburn T."/>
            <person name="Howarth C."/>
            <person name="Jen D."/>
            <person name="Larson L."/>
            <person name="Mehta T."/>
            <person name="Neiman D."/>
            <person name="Pearson M."/>
            <person name="Roberts A."/>
            <person name="Saif S."/>
            <person name="Shea T."/>
            <person name="Shenoy N."/>
            <person name="Sisk P."/>
            <person name="Stolte C."/>
            <person name="Sykes S."/>
            <person name="Walk T."/>
            <person name="White J."/>
            <person name="Yandava C."/>
            <person name="Haas B."/>
            <person name="Nusbaum C."/>
            <person name="Birren B."/>
        </authorList>
    </citation>
    <scope>NUCLEOTIDE SEQUENCE [LARGE SCALE GENOMIC DNA]</scope>
    <source>
        <strain evidence="4">ATCC 64411 / 73-15</strain>
    </source>
</reference>
<feature type="compositionally biased region" description="Acidic residues" evidence="1">
    <location>
        <begin position="91"/>
        <end position="109"/>
    </location>
</feature>
<dbReference type="EnsemblFungi" id="MAPG_10432T0">
    <property type="protein sequence ID" value="MAPG_10432T0"/>
    <property type="gene ID" value="MAPG_10432"/>
</dbReference>